<gene>
    <name evidence="1" type="ORF">ACFQS9_21875</name>
</gene>
<evidence type="ECO:0008006" key="3">
    <source>
        <dbReference type="Google" id="ProtNLM"/>
    </source>
</evidence>
<dbReference type="EMBL" id="JBHTCS010000026">
    <property type="protein sequence ID" value="MFC7450551.1"/>
    <property type="molecule type" value="Genomic_DNA"/>
</dbReference>
<proteinExistence type="predicted"/>
<keyword evidence="2" id="KW-1185">Reference proteome</keyword>
<evidence type="ECO:0000313" key="1">
    <source>
        <dbReference type="EMBL" id="MFC7450551.1"/>
    </source>
</evidence>
<sequence>MTYRDVEAMLCAHLPVALGVSTVVELPPRFDESLPIILIQRLSTPATNRPFNGLPLTDSADLDIELYETSIERIRDLAALVRDELLGWQPGGVSVSEKAAFAKRPDYNPNVRKFGGVYTALVTRTG</sequence>
<name>A0ABW2S319_9NOCA</name>
<accession>A0ABW2S319</accession>
<reference evidence="2" key="1">
    <citation type="journal article" date="2019" name="Int. J. Syst. Evol. Microbiol.">
        <title>The Global Catalogue of Microorganisms (GCM) 10K type strain sequencing project: providing services to taxonomists for standard genome sequencing and annotation.</title>
        <authorList>
            <consortium name="The Broad Institute Genomics Platform"/>
            <consortium name="The Broad Institute Genome Sequencing Center for Infectious Disease"/>
            <person name="Wu L."/>
            <person name="Ma J."/>
        </authorList>
    </citation>
    <scope>NUCLEOTIDE SEQUENCE [LARGE SCALE GENOMIC DNA]</scope>
    <source>
        <strain evidence="2">ICMP 19430</strain>
    </source>
</reference>
<organism evidence="1 2">
    <name type="scientific">Rhodococcus daqingensis</name>
    <dbReference type="NCBI Taxonomy" id="2479363"/>
    <lineage>
        <taxon>Bacteria</taxon>
        <taxon>Bacillati</taxon>
        <taxon>Actinomycetota</taxon>
        <taxon>Actinomycetes</taxon>
        <taxon>Mycobacteriales</taxon>
        <taxon>Nocardiaceae</taxon>
        <taxon>Rhodococcus</taxon>
    </lineage>
</organism>
<comment type="caution">
    <text evidence="1">The sequence shown here is derived from an EMBL/GenBank/DDBJ whole genome shotgun (WGS) entry which is preliminary data.</text>
</comment>
<dbReference type="Proteomes" id="UP001596484">
    <property type="component" value="Unassembled WGS sequence"/>
</dbReference>
<evidence type="ECO:0000313" key="2">
    <source>
        <dbReference type="Proteomes" id="UP001596484"/>
    </source>
</evidence>
<dbReference type="RefSeq" id="WP_378408595.1">
    <property type="nucleotide sequence ID" value="NZ_JBHTCS010000026.1"/>
</dbReference>
<protein>
    <recommendedName>
        <fullName evidence="3">DUF3168 domain-containing protein</fullName>
    </recommendedName>
</protein>